<gene>
    <name evidence="2" type="primary">Cnig_chr_I.g2552</name>
    <name evidence="2" type="ORF">B9Z55_002552</name>
</gene>
<sequence>MLFKARIEELEEQLRVERAQRMEIWQELVTKRRKLQLKKLELRTMSKNIDKTVKDRNQVFHRAQWQLNENKKMEEELIKLRKPVKALETDVHRLSDRKWGREHQLEQKEGGESEDEEGTSEATQMGRVERLQYTIQQRSSEK</sequence>
<feature type="compositionally biased region" description="Polar residues" evidence="1">
    <location>
        <begin position="133"/>
        <end position="142"/>
    </location>
</feature>
<proteinExistence type="predicted"/>
<evidence type="ECO:0000313" key="3">
    <source>
        <dbReference type="Proteomes" id="UP000230233"/>
    </source>
</evidence>
<comment type="caution">
    <text evidence="2">The sequence shown here is derived from an EMBL/GenBank/DDBJ whole genome shotgun (WGS) entry which is preliminary data.</text>
</comment>
<accession>A0A2G5VKZ3</accession>
<evidence type="ECO:0000256" key="1">
    <source>
        <dbReference type="SAM" id="MobiDB-lite"/>
    </source>
</evidence>
<feature type="compositionally biased region" description="Basic and acidic residues" evidence="1">
    <location>
        <begin position="98"/>
        <end position="111"/>
    </location>
</feature>
<name>A0A2G5VKZ3_9PELO</name>
<feature type="region of interest" description="Disordered" evidence="1">
    <location>
        <begin position="98"/>
        <end position="142"/>
    </location>
</feature>
<reference evidence="3" key="1">
    <citation type="submission" date="2017-10" db="EMBL/GenBank/DDBJ databases">
        <title>Rapid genome shrinkage in a self-fertile nematode reveals novel sperm competition proteins.</title>
        <authorList>
            <person name="Yin D."/>
            <person name="Schwarz E.M."/>
            <person name="Thomas C.G."/>
            <person name="Felde R.L."/>
            <person name="Korf I.F."/>
            <person name="Cutter A.D."/>
            <person name="Schartner C.M."/>
            <person name="Ralston E.J."/>
            <person name="Meyer B.J."/>
            <person name="Haag E.S."/>
        </authorList>
    </citation>
    <scope>NUCLEOTIDE SEQUENCE [LARGE SCALE GENOMIC DNA]</scope>
    <source>
        <strain evidence="3">JU1422</strain>
    </source>
</reference>
<dbReference type="AlphaFoldDB" id="A0A2G5VKZ3"/>
<dbReference type="EMBL" id="PDUG01000001">
    <property type="protein sequence ID" value="PIC52453.1"/>
    <property type="molecule type" value="Genomic_DNA"/>
</dbReference>
<protein>
    <submittedName>
        <fullName evidence="2">Uncharacterized protein</fullName>
    </submittedName>
</protein>
<evidence type="ECO:0000313" key="2">
    <source>
        <dbReference type="EMBL" id="PIC52453.1"/>
    </source>
</evidence>
<keyword evidence="3" id="KW-1185">Reference proteome</keyword>
<dbReference type="Proteomes" id="UP000230233">
    <property type="component" value="Chromosome I"/>
</dbReference>
<organism evidence="2 3">
    <name type="scientific">Caenorhabditis nigoni</name>
    <dbReference type="NCBI Taxonomy" id="1611254"/>
    <lineage>
        <taxon>Eukaryota</taxon>
        <taxon>Metazoa</taxon>
        <taxon>Ecdysozoa</taxon>
        <taxon>Nematoda</taxon>
        <taxon>Chromadorea</taxon>
        <taxon>Rhabditida</taxon>
        <taxon>Rhabditina</taxon>
        <taxon>Rhabditomorpha</taxon>
        <taxon>Rhabditoidea</taxon>
        <taxon>Rhabditidae</taxon>
        <taxon>Peloderinae</taxon>
        <taxon>Caenorhabditis</taxon>
    </lineage>
</organism>